<keyword evidence="3" id="KW-0964">Secreted</keyword>
<keyword evidence="8" id="KW-1185">Reference proteome</keyword>
<feature type="chain" id="PRO_5014437579" description="Histatin 1" evidence="6">
    <location>
        <begin position="20"/>
        <end position="57"/>
    </location>
</feature>
<proteinExistence type="inferred from homology"/>
<evidence type="ECO:0000313" key="8">
    <source>
        <dbReference type="Proteomes" id="UP000233220"/>
    </source>
</evidence>
<reference evidence="7" key="2">
    <citation type="submission" date="2025-09" db="UniProtKB">
        <authorList>
            <consortium name="Ensembl"/>
        </authorList>
    </citation>
    <scope>IDENTIFICATION</scope>
</reference>
<evidence type="ECO:0000256" key="2">
    <source>
        <dbReference type="ARBA" id="ARBA00008589"/>
    </source>
</evidence>
<dbReference type="PANTHER" id="PTHR15057:SF0">
    <property type="entry name" value="HISTATIN-3"/>
    <property type="match status" value="1"/>
</dbReference>
<dbReference type="GO" id="GO:0005576">
    <property type="term" value="C:extracellular region"/>
    <property type="evidence" value="ECO:0007669"/>
    <property type="project" value="UniProtKB-SubCell"/>
</dbReference>
<keyword evidence="4 6" id="KW-0732">Signal</keyword>
<dbReference type="Ensembl" id="ENSSBOT00000041057.1">
    <property type="protein sequence ID" value="ENSSBOP00000024197.1"/>
    <property type="gene ID" value="ENSSBOG00000028585.1"/>
</dbReference>
<name>A0A2K6TX26_SAIBB</name>
<organism evidence="7 8">
    <name type="scientific">Saimiri boliviensis boliviensis</name>
    <name type="common">Bolivian squirrel monkey</name>
    <dbReference type="NCBI Taxonomy" id="39432"/>
    <lineage>
        <taxon>Eukaryota</taxon>
        <taxon>Metazoa</taxon>
        <taxon>Chordata</taxon>
        <taxon>Craniata</taxon>
        <taxon>Vertebrata</taxon>
        <taxon>Euteleostomi</taxon>
        <taxon>Mammalia</taxon>
        <taxon>Eutheria</taxon>
        <taxon>Euarchontoglires</taxon>
        <taxon>Primates</taxon>
        <taxon>Haplorrhini</taxon>
        <taxon>Platyrrhini</taxon>
        <taxon>Cebidae</taxon>
        <taxon>Saimiriinae</taxon>
        <taxon>Saimiri</taxon>
    </lineage>
</organism>
<dbReference type="STRING" id="39432.ENSSBOP00000024197"/>
<evidence type="ECO:0000313" key="7">
    <source>
        <dbReference type="Ensembl" id="ENSSBOP00000024197.1"/>
    </source>
</evidence>
<dbReference type="GO" id="GO:0042742">
    <property type="term" value="P:defense response to bacterium"/>
    <property type="evidence" value="ECO:0007669"/>
    <property type="project" value="InterPro"/>
</dbReference>
<dbReference type="Proteomes" id="UP000233220">
    <property type="component" value="Unplaced"/>
</dbReference>
<dbReference type="InterPro" id="IPR030773">
    <property type="entry name" value="Histatin/statherin"/>
</dbReference>
<dbReference type="GeneTree" id="ENSGT00940000164572"/>
<feature type="compositionally biased region" description="Basic residues" evidence="5">
    <location>
        <begin position="25"/>
        <end position="39"/>
    </location>
</feature>
<feature type="compositionally biased region" description="Polar residues" evidence="5">
    <location>
        <begin position="48"/>
        <end position="57"/>
    </location>
</feature>
<evidence type="ECO:0008006" key="9">
    <source>
        <dbReference type="Google" id="ProtNLM"/>
    </source>
</evidence>
<evidence type="ECO:0000256" key="4">
    <source>
        <dbReference type="ARBA" id="ARBA00022729"/>
    </source>
</evidence>
<evidence type="ECO:0000256" key="1">
    <source>
        <dbReference type="ARBA" id="ARBA00004613"/>
    </source>
</evidence>
<evidence type="ECO:0000256" key="6">
    <source>
        <dbReference type="SAM" id="SignalP"/>
    </source>
</evidence>
<evidence type="ECO:0000256" key="5">
    <source>
        <dbReference type="SAM" id="MobiDB-lite"/>
    </source>
</evidence>
<reference evidence="7" key="1">
    <citation type="submission" date="2025-08" db="UniProtKB">
        <authorList>
            <consortium name="Ensembl"/>
        </authorList>
    </citation>
    <scope>IDENTIFICATION</scope>
</reference>
<dbReference type="PANTHER" id="PTHR15057">
    <property type="entry name" value="STATHERIN"/>
    <property type="match status" value="1"/>
</dbReference>
<dbReference type="OMA" id="SHKEKHH"/>
<feature type="region of interest" description="Disordered" evidence="5">
    <location>
        <begin position="25"/>
        <end position="57"/>
    </location>
</feature>
<comment type="similarity">
    <text evidence="2">Belongs to the histatin/statherin family.</text>
</comment>
<evidence type="ECO:0000256" key="3">
    <source>
        <dbReference type="ARBA" id="ARBA00022525"/>
    </source>
</evidence>
<feature type="signal peptide" evidence="6">
    <location>
        <begin position="1"/>
        <end position="19"/>
    </location>
</feature>
<sequence length="57" mass="6753">MKFLVFAFILALIVAMAGADSHEKKHHGHRRKFHEKHHSFREYPSYGYSGSNFRFDD</sequence>
<dbReference type="AlphaFoldDB" id="A0A2K6TX26"/>
<protein>
    <recommendedName>
        <fullName evidence="9">Histatin 1</fullName>
    </recommendedName>
</protein>
<comment type="subcellular location">
    <subcellularLocation>
        <location evidence="1">Secreted</location>
    </subcellularLocation>
</comment>
<accession>A0A2K6TX26</accession>